<dbReference type="Proteomes" id="UP000285349">
    <property type="component" value="Unassembled WGS sequence"/>
</dbReference>
<reference evidence="1 2" key="1">
    <citation type="submission" date="2016-10" db="EMBL/GenBank/DDBJ databases">
        <title>Comparative genome analysis of multiple Pseudomonas spp. focuses on biocontrol and plant growth promoting traits.</title>
        <authorList>
            <person name="Tao X.-Y."/>
            <person name="Taylor C.G."/>
        </authorList>
    </citation>
    <scope>NUCLEOTIDE SEQUENCE [LARGE SCALE GENOMIC DNA]</scope>
    <source>
        <strain evidence="1 2">37A10</strain>
    </source>
</reference>
<evidence type="ECO:0000313" key="2">
    <source>
        <dbReference type="Proteomes" id="UP000285349"/>
    </source>
</evidence>
<accession>A0A423K1S3</accession>
<dbReference type="AlphaFoldDB" id="A0A423K1S3"/>
<protein>
    <submittedName>
        <fullName evidence="1">Uncharacterized protein</fullName>
    </submittedName>
</protein>
<dbReference type="EMBL" id="MOBQ01000019">
    <property type="protein sequence ID" value="RON44868.1"/>
    <property type="molecule type" value="Genomic_DNA"/>
</dbReference>
<organism evidence="1 2">
    <name type="scientific">Pseudomonas frederiksbergensis</name>
    <dbReference type="NCBI Taxonomy" id="104087"/>
    <lineage>
        <taxon>Bacteria</taxon>
        <taxon>Pseudomonadati</taxon>
        <taxon>Pseudomonadota</taxon>
        <taxon>Gammaproteobacteria</taxon>
        <taxon>Pseudomonadales</taxon>
        <taxon>Pseudomonadaceae</taxon>
        <taxon>Pseudomonas</taxon>
    </lineage>
</organism>
<gene>
    <name evidence="1" type="ORF">BK666_15750</name>
</gene>
<name>A0A423K1S3_9PSED</name>
<proteinExistence type="predicted"/>
<sequence length="64" mass="7074">MHAGLDALQRKFAEGNGVEGYLLTSPVLYGQFMHGKNEDTSDEQIQAQRFATGLVTEVLRLIHA</sequence>
<evidence type="ECO:0000313" key="1">
    <source>
        <dbReference type="EMBL" id="RON44868.1"/>
    </source>
</evidence>
<comment type="caution">
    <text evidence="1">The sequence shown here is derived from an EMBL/GenBank/DDBJ whole genome shotgun (WGS) entry which is preliminary data.</text>
</comment>